<keyword evidence="3" id="KW-1185">Reference proteome</keyword>
<dbReference type="Proteomes" id="UP000626092">
    <property type="component" value="Unassembled WGS sequence"/>
</dbReference>
<protein>
    <recommendedName>
        <fullName evidence="1">Agglutinin domain-containing protein</fullName>
    </recommendedName>
</protein>
<accession>A0A834GY09</accession>
<dbReference type="InterPro" id="IPR008998">
    <property type="entry name" value="Agglutinin"/>
</dbReference>
<name>A0A834GY09_RHOSS</name>
<dbReference type="EMBL" id="WJXA01000005">
    <property type="protein sequence ID" value="KAF7142650.1"/>
    <property type="molecule type" value="Genomic_DNA"/>
</dbReference>
<evidence type="ECO:0000313" key="3">
    <source>
        <dbReference type="Proteomes" id="UP000626092"/>
    </source>
</evidence>
<feature type="domain" description="Agglutinin" evidence="1">
    <location>
        <begin position="14"/>
        <end position="82"/>
    </location>
</feature>
<dbReference type="AlphaFoldDB" id="A0A834GY09"/>
<evidence type="ECO:0000313" key="2">
    <source>
        <dbReference type="EMBL" id="KAF7142650.1"/>
    </source>
</evidence>
<dbReference type="SUPFAM" id="SSF50382">
    <property type="entry name" value="Agglutinin"/>
    <property type="match status" value="1"/>
</dbReference>
<dbReference type="InterPro" id="IPR036242">
    <property type="entry name" value="Agglutinin_dom_sf"/>
</dbReference>
<gene>
    <name evidence="2" type="ORF">RHSIM_Rhsim05G0057900</name>
</gene>
<dbReference type="Gene3D" id="2.80.10.50">
    <property type="match status" value="1"/>
</dbReference>
<evidence type="ECO:0000259" key="1">
    <source>
        <dbReference type="Pfam" id="PF07468"/>
    </source>
</evidence>
<reference evidence="2" key="1">
    <citation type="submission" date="2019-11" db="EMBL/GenBank/DDBJ databases">
        <authorList>
            <person name="Liu Y."/>
            <person name="Hou J."/>
            <person name="Li T.-Q."/>
            <person name="Guan C.-H."/>
            <person name="Wu X."/>
            <person name="Wu H.-Z."/>
            <person name="Ling F."/>
            <person name="Zhang R."/>
            <person name="Shi X.-G."/>
            <person name="Ren J.-P."/>
            <person name="Chen E.-F."/>
            <person name="Sun J.-M."/>
        </authorList>
    </citation>
    <scope>NUCLEOTIDE SEQUENCE</scope>
    <source>
        <strain evidence="2">Adult_tree_wgs_1</strain>
        <tissue evidence="2">Leaves</tissue>
    </source>
</reference>
<dbReference type="Pfam" id="PF07468">
    <property type="entry name" value="Agglutinin"/>
    <property type="match status" value="1"/>
</dbReference>
<organism evidence="2 3">
    <name type="scientific">Rhododendron simsii</name>
    <name type="common">Sims's rhododendron</name>
    <dbReference type="NCBI Taxonomy" id="118357"/>
    <lineage>
        <taxon>Eukaryota</taxon>
        <taxon>Viridiplantae</taxon>
        <taxon>Streptophyta</taxon>
        <taxon>Embryophyta</taxon>
        <taxon>Tracheophyta</taxon>
        <taxon>Spermatophyta</taxon>
        <taxon>Magnoliopsida</taxon>
        <taxon>eudicotyledons</taxon>
        <taxon>Gunneridae</taxon>
        <taxon>Pentapetalae</taxon>
        <taxon>asterids</taxon>
        <taxon>Ericales</taxon>
        <taxon>Ericaceae</taxon>
        <taxon>Ericoideae</taxon>
        <taxon>Rhodoreae</taxon>
        <taxon>Rhododendron</taxon>
    </lineage>
</organism>
<comment type="caution">
    <text evidence="2">The sequence shown here is derived from an EMBL/GenBank/DDBJ whole genome shotgun (WGS) entry which is preliminary data.</text>
</comment>
<sequence length="209" mass="22089">MNWALIARRCKGVKHEVVEVRDGLVHIKCCQTGKYWTLAGADGNFIAAEADQPVEGGTSAACMLIKPSFKDIGSVTVVNFHFQRQSKWHSLFVNNEGHLQSGENIAEDFIISDWEKFSCARQTRSTGGGIIKTEEVAIEGGASIAGMETRGPGPGSIFSTTLGGRSSAGDGTVSVADVNIKAGDMPVGGTVMFGKRTLKGSLNIGFPAP</sequence>
<proteinExistence type="predicted"/>